<feature type="DNA-binding region" description="H-T-H motif" evidence="4">
    <location>
        <begin position="44"/>
        <end position="63"/>
    </location>
</feature>
<dbReference type="AlphaFoldDB" id="A0A1I1NMQ1"/>
<dbReference type="STRING" id="517719.SAMN05421762_3038"/>
<dbReference type="PROSITE" id="PS50977">
    <property type="entry name" value="HTH_TETR_2"/>
    <property type="match status" value="1"/>
</dbReference>
<gene>
    <name evidence="6" type="ORF">SAMN05421762_3038</name>
</gene>
<evidence type="ECO:0000313" key="7">
    <source>
        <dbReference type="Proteomes" id="UP000231644"/>
    </source>
</evidence>
<keyword evidence="3" id="KW-0804">Transcription</keyword>
<evidence type="ECO:0000256" key="3">
    <source>
        <dbReference type="ARBA" id="ARBA00023163"/>
    </source>
</evidence>
<dbReference type="Proteomes" id="UP000231644">
    <property type="component" value="Unassembled WGS sequence"/>
</dbReference>
<evidence type="ECO:0000259" key="5">
    <source>
        <dbReference type="PROSITE" id="PS50977"/>
    </source>
</evidence>
<evidence type="ECO:0000256" key="2">
    <source>
        <dbReference type="ARBA" id="ARBA00023125"/>
    </source>
</evidence>
<dbReference type="InterPro" id="IPR009057">
    <property type="entry name" value="Homeodomain-like_sf"/>
</dbReference>
<dbReference type="RefSeq" id="WP_093446238.1">
    <property type="nucleotide sequence ID" value="NZ_BAABWI010000002.1"/>
</dbReference>
<dbReference type="GO" id="GO:0003700">
    <property type="term" value="F:DNA-binding transcription factor activity"/>
    <property type="evidence" value="ECO:0007669"/>
    <property type="project" value="TreeGrafter"/>
</dbReference>
<evidence type="ECO:0000256" key="1">
    <source>
        <dbReference type="ARBA" id="ARBA00023015"/>
    </source>
</evidence>
<dbReference type="SUPFAM" id="SSF46689">
    <property type="entry name" value="Homeodomain-like"/>
    <property type="match status" value="1"/>
</dbReference>
<dbReference type="PANTHER" id="PTHR30055">
    <property type="entry name" value="HTH-TYPE TRANSCRIPTIONAL REGULATOR RUTR"/>
    <property type="match status" value="1"/>
</dbReference>
<dbReference type="InterPro" id="IPR001647">
    <property type="entry name" value="HTH_TetR"/>
</dbReference>
<keyword evidence="7" id="KW-1185">Reference proteome</keyword>
<dbReference type="InterPro" id="IPR023772">
    <property type="entry name" value="DNA-bd_HTH_TetR-type_CS"/>
</dbReference>
<feature type="domain" description="HTH tetR-type" evidence="5">
    <location>
        <begin position="21"/>
        <end position="81"/>
    </location>
</feature>
<dbReference type="PRINTS" id="PR00455">
    <property type="entry name" value="HTHTETR"/>
</dbReference>
<name>A0A1I1NMQ1_9RHOB</name>
<dbReference type="Pfam" id="PF17932">
    <property type="entry name" value="TetR_C_24"/>
    <property type="match status" value="1"/>
</dbReference>
<keyword evidence="1" id="KW-0805">Transcription regulation</keyword>
<dbReference type="InterPro" id="IPR050109">
    <property type="entry name" value="HTH-type_TetR-like_transc_reg"/>
</dbReference>
<sequence length="211" mass="23603">MTEQTSATDLSIPPYGEDTVSERMQSILDTGTALFAEKGYDATSMRDIASAAGVSKALLYHHFTSKEDIYARIAFSATQNLNQYVWDRIPADGTAAEKLRAFMVAAAQFFTHHRSAWVAASNAFWSDPDRHRMEQRLARRRAFEMMLRDIVRAGVESGEFGDVDPAMTGRLVLSGINWMHRWHDPEKTLTPEEIVNQYADILLGGLMAKAG</sequence>
<protein>
    <submittedName>
        <fullName evidence="6">Transcriptional regulator, TetR family</fullName>
    </submittedName>
</protein>
<dbReference type="Gene3D" id="1.10.10.60">
    <property type="entry name" value="Homeodomain-like"/>
    <property type="match status" value="1"/>
</dbReference>
<keyword evidence="2 4" id="KW-0238">DNA-binding</keyword>
<organism evidence="6 7">
    <name type="scientific">Pseudooceanicola nitratireducens</name>
    <dbReference type="NCBI Taxonomy" id="517719"/>
    <lineage>
        <taxon>Bacteria</taxon>
        <taxon>Pseudomonadati</taxon>
        <taxon>Pseudomonadota</taxon>
        <taxon>Alphaproteobacteria</taxon>
        <taxon>Rhodobacterales</taxon>
        <taxon>Paracoccaceae</taxon>
        <taxon>Pseudooceanicola</taxon>
    </lineage>
</organism>
<proteinExistence type="predicted"/>
<dbReference type="OrthoDB" id="9779746at2"/>
<dbReference type="GO" id="GO:0000976">
    <property type="term" value="F:transcription cis-regulatory region binding"/>
    <property type="evidence" value="ECO:0007669"/>
    <property type="project" value="TreeGrafter"/>
</dbReference>
<dbReference type="PANTHER" id="PTHR30055:SF240">
    <property type="entry name" value="HTH-TYPE TRANSCRIPTIONAL REGULATOR ACRR"/>
    <property type="match status" value="1"/>
</dbReference>
<reference evidence="6 7" key="1">
    <citation type="submission" date="2016-10" db="EMBL/GenBank/DDBJ databases">
        <authorList>
            <person name="de Groot N.N."/>
        </authorList>
    </citation>
    <scope>NUCLEOTIDE SEQUENCE [LARGE SCALE GENOMIC DNA]</scope>
    <source>
        <strain evidence="6 7">DSM 29619</strain>
    </source>
</reference>
<dbReference type="InterPro" id="IPR036271">
    <property type="entry name" value="Tet_transcr_reg_TetR-rel_C_sf"/>
</dbReference>
<evidence type="ECO:0000313" key="6">
    <source>
        <dbReference type="EMBL" id="SFC98562.1"/>
    </source>
</evidence>
<evidence type="ECO:0000256" key="4">
    <source>
        <dbReference type="PROSITE-ProRule" id="PRU00335"/>
    </source>
</evidence>
<dbReference type="FunFam" id="1.10.10.60:FF:000141">
    <property type="entry name" value="TetR family transcriptional regulator"/>
    <property type="match status" value="1"/>
</dbReference>
<dbReference type="InterPro" id="IPR041490">
    <property type="entry name" value="KstR2_TetR_C"/>
</dbReference>
<dbReference type="PROSITE" id="PS01081">
    <property type="entry name" value="HTH_TETR_1"/>
    <property type="match status" value="1"/>
</dbReference>
<dbReference type="Pfam" id="PF00440">
    <property type="entry name" value="TetR_N"/>
    <property type="match status" value="1"/>
</dbReference>
<dbReference type="EMBL" id="FOLX01000001">
    <property type="protein sequence ID" value="SFC98562.1"/>
    <property type="molecule type" value="Genomic_DNA"/>
</dbReference>
<dbReference type="Gene3D" id="1.10.357.10">
    <property type="entry name" value="Tetracycline Repressor, domain 2"/>
    <property type="match status" value="1"/>
</dbReference>
<dbReference type="SUPFAM" id="SSF48498">
    <property type="entry name" value="Tetracyclin repressor-like, C-terminal domain"/>
    <property type="match status" value="1"/>
</dbReference>
<accession>A0A1I1NMQ1</accession>